<evidence type="ECO:0000256" key="13">
    <source>
        <dbReference type="SAM" id="SignalP"/>
    </source>
</evidence>
<dbReference type="PRINTS" id="PR00134">
    <property type="entry name" value="GLHYDRLASE10"/>
</dbReference>
<keyword evidence="13" id="KW-0732">Signal</keyword>
<dbReference type="GO" id="GO:0005576">
    <property type="term" value="C:extracellular region"/>
    <property type="evidence" value="ECO:0007669"/>
    <property type="project" value="UniProtKB-SubCell"/>
</dbReference>
<dbReference type="GO" id="GO:0031176">
    <property type="term" value="F:endo-1,4-beta-xylanase activity"/>
    <property type="evidence" value="ECO:0007669"/>
    <property type="project" value="UniProtKB-EC"/>
</dbReference>
<dbReference type="OrthoDB" id="3055998at2759"/>
<dbReference type="Pfam" id="PF00331">
    <property type="entry name" value="Glyco_hydro_10"/>
    <property type="match status" value="1"/>
</dbReference>
<feature type="chain" id="PRO_5024906321" description="Beta-xylanase" evidence="13">
    <location>
        <begin position="20"/>
        <end position="397"/>
    </location>
</feature>
<reference evidence="15 16" key="1">
    <citation type="submission" date="2019-04" db="EMBL/GenBank/DDBJ databases">
        <title>Friends and foes A comparative genomics study of 23 Aspergillus species from section Flavi.</title>
        <authorList>
            <consortium name="DOE Joint Genome Institute"/>
            <person name="Kjaerbolling I."/>
            <person name="Vesth T."/>
            <person name="Frisvad J.C."/>
            <person name="Nybo J.L."/>
            <person name="Theobald S."/>
            <person name="Kildgaard S."/>
            <person name="Isbrandt T."/>
            <person name="Kuo A."/>
            <person name="Sato A."/>
            <person name="Lyhne E.K."/>
            <person name="Kogle M.E."/>
            <person name="Wiebenga A."/>
            <person name="Kun R.S."/>
            <person name="Lubbers R.J."/>
            <person name="Makela M.R."/>
            <person name="Barry K."/>
            <person name="Chovatia M."/>
            <person name="Clum A."/>
            <person name="Daum C."/>
            <person name="Haridas S."/>
            <person name="He G."/>
            <person name="LaButti K."/>
            <person name="Lipzen A."/>
            <person name="Mondo S."/>
            <person name="Riley R."/>
            <person name="Salamov A."/>
            <person name="Simmons B.A."/>
            <person name="Magnuson J.K."/>
            <person name="Henrissat B."/>
            <person name="Mortensen U.H."/>
            <person name="Larsen T.O."/>
            <person name="Devries R.P."/>
            <person name="Grigoriev I.V."/>
            <person name="Machida M."/>
            <person name="Baker S.E."/>
            <person name="Andersen M.R."/>
        </authorList>
    </citation>
    <scope>NUCLEOTIDE SEQUENCE [LARGE SCALE GENOMIC DNA]</scope>
    <source>
        <strain evidence="15 16">IBT 18842</strain>
    </source>
</reference>
<comment type="similarity">
    <text evidence="4 11">Belongs to the glycosyl hydrolase 10 (cellulase F) family.</text>
</comment>
<dbReference type="EMBL" id="ML742064">
    <property type="protein sequence ID" value="KAE8151771.1"/>
    <property type="molecule type" value="Genomic_DNA"/>
</dbReference>
<feature type="domain" description="GH10" evidence="14">
    <location>
        <begin position="15"/>
        <end position="334"/>
    </location>
</feature>
<comment type="pathway">
    <text evidence="3">Glycan degradation; xylan degradation.</text>
</comment>
<dbReference type="AlphaFoldDB" id="A0A5N6U0J5"/>
<evidence type="ECO:0000256" key="7">
    <source>
        <dbReference type="ARBA" id="ARBA00022801"/>
    </source>
</evidence>
<keyword evidence="7 11" id="KW-0378">Hydrolase</keyword>
<dbReference type="Gene3D" id="3.20.20.80">
    <property type="entry name" value="Glycosidases"/>
    <property type="match status" value="1"/>
</dbReference>
<protein>
    <recommendedName>
        <fullName evidence="11">Beta-xylanase</fullName>
        <ecNumber evidence="11">3.2.1.8</ecNumber>
    </recommendedName>
</protein>
<feature type="signal peptide" evidence="13">
    <location>
        <begin position="1"/>
        <end position="19"/>
    </location>
</feature>
<dbReference type="UniPathway" id="UPA00114"/>
<keyword evidence="9 11" id="KW-0119">Carbohydrate metabolism</keyword>
<sequence length="397" mass="42894">MQILKTALAVGLTAQVANAGLHAAAKSKNLLYFGTATDNPELSNSAYVTQLNNTADFGQITPGNSQKWDTTEPSQGQFSYEKGDVVADLAEANGQKLRCHNLVWHQQVPGWVSSGSWTNETLSAVLKNHITNVVKHYKGKCYAWDVVNEALNDDGSFRDSIWYKTIGEEYIPIAFEAAAAADPDTKLYYNDYSIEWSSDKATAAQNIVKNLQARNIKVDGVGLQAHFTVGQTPPRKDLASNLKSFTALGVEVAYTEVDVRMKTPATEANLQKQKTEFGDIVGSCVDVEGCVGVTIWDYTDKYSWVPSTFEGYGAACPWDEDLQKKPAYDGILSVLGGSASSSSSASATAAPTPVSTFATAVKQATTTQAVVSETPAQKSVEPEQPEQPEDEDEFCDA</sequence>
<keyword evidence="16" id="KW-1185">Reference proteome</keyword>
<dbReference type="PANTHER" id="PTHR31490:SF35">
    <property type="entry name" value="ENDO-1,4-BETA-XYLANASE"/>
    <property type="match status" value="1"/>
</dbReference>
<keyword evidence="5" id="KW-0964">Secreted</keyword>
<feature type="region of interest" description="Disordered" evidence="12">
    <location>
        <begin position="366"/>
        <end position="397"/>
    </location>
</feature>
<evidence type="ECO:0000256" key="5">
    <source>
        <dbReference type="ARBA" id="ARBA00022525"/>
    </source>
</evidence>
<name>A0A5N6U0J5_ASPAV</name>
<dbReference type="PANTHER" id="PTHR31490">
    <property type="entry name" value="GLYCOSYL HYDROLASE"/>
    <property type="match status" value="1"/>
</dbReference>
<keyword evidence="6" id="KW-0858">Xylan degradation</keyword>
<evidence type="ECO:0000259" key="14">
    <source>
        <dbReference type="PROSITE" id="PS51760"/>
    </source>
</evidence>
<accession>A0A5N6U0J5</accession>
<dbReference type="PROSITE" id="PS51760">
    <property type="entry name" value="GH10_2"/>
    <property type="match status" value="1"/>
</dbReference>
<evidence type="ECO:0000256" key="10">
    <source>
        <dbReference type="ARBA" id="ARBA00023326"/>
    </source>
</evidence>
<dbReference type="SMART" id="SM00633">
    <property type="entry name" value="Glyco_10"/>
    <property type="match status" value="1"/>
</dbReference>
<keyword evidence="8" id="KW-1015">Disulfide bond</keyword>
<comment type="catalytic activity">
    <reaction evidence="1 11">
        <text>Endohydrolysis of (1-&gt;4)-beta-D-xylosidic linkages in xylans.</text>
        <dbReference type="EC" id="3.2.1.8"/>
    </reaction>
</comment>
<dbReference type="InterPro" id="IPR017853">
    <property type="entry name" value="GH"/>
</dbReference>
<evidence type="ECO:0000256" key="1">
    <source>
        <dbReference type="ARBA" id="ARBA00000681"/>
    </source>
</evidence>
<dbReference type="EC" id="3.2.1.8" evidence="11"/>
<dbReference type="InterPro" id="IPR001000">
    <property type="entry name" value="GH10_dom"/>
</dbReference>
<proteinExistence type="inferred from homology"/>
<comment type="subcellular location">
    <subcellularLocation>
        <location evidence="2">Secreted</location>
    </subcellularLocation>
</comment>
<dbReference type="Proteomes" id="UP000325780">
    <property type="component" value="Unassembled WGS sequence"/>
</dbReference>
<evidence type="ECO:0000256" key="4">
    <source>
        <dbReference type="ARBA" id="ARBA00007495"/>
    </source>
</evidence>
<evidence type="ECO:0000256" key="9">
    <source>
        <dbReference type="ARBA" id="ARBA00023277"/>
    </source>
</evidence>
<keyword evidence="10 11" id="KW-0624">Polysaccharide degradation</keyword>
<gene>
    <name evidence="15" type="ORF">BDV25DRAFT_152123</name>
</gene>
<evidence type="ECO:0000256" key="3">
    <source>
        <dbReference type="ARBA" id="ARBA00004851"/>
    </source>
</evidence>
<evidence type="ECO:0000256" key="2">
    <source>
        <dbReference type="ARBA" id="ARBA00004613"/>
    </source>
</evidence>
<evidence type="ECO:0000256" key="6">
    <source>
        <dbReference type="ARBA" id="ARBA00022651"/>
    </source>
</evidence>
<evidence type="ECO:0000313" key="16">
    <source>
        <dbReference type="Proteomes" id="UP000325780"/>
    </source>
</evidence>
<feature type="compositionally biased region" description="Acidic residues" evidence="12">
    <location>
        <begin position="383"/>
        <end position="397"/>
    </location>
</feature>
<organism evidence="15 16">
    <name type="scientific">Aspergillus avenaceus</name>
    <dbReference type="NCBI Taxonomy" id="36643"/>
    <lineage>
        <taxon>Eukaryota</taxon>
        <taxon>Fungi</taxon>
        <taxon>Dikarya</taxon>
        <taxon>Ascomycota</taxon>
        <taxon>Pezizomycotina</taxon>
        <taxon>Eurotiomycetes</taxon>
        <taxon>Eurotiomycetidae</taxon>
        <taxon>Eurotiales</taxon>
        <taxon>Aspergillaceae</taxon>
        <taxon>Aspergillus</taxon>
        <taxon>Aspergillus subgen. Circumdati</taxon>
    </lineage>
</organism>
<evidence type="ECO:0000256" key="8">
    <source>
        <dbReference type="ARBA" id="ARBA00023157"/>
    </source>
</evidence>
<dbReference type="GO" id="GO:0045493">
    <property type="term" value="P:xylan catabolic process"/>
    <property type="evidence" value="ECO:0007669"/>
    <property type="project" value="UniProtKB-UniPathway"/>
</dbReference>
<dbReference type="InterPro" id="IPR044846">
    <property type="entry name" value="GH10"/>
</dbReference>
<evidence type="ECO:0000256" key="12">
    <source>
        <dbReference type="SAM" id="MobiDB-lite"/>
    </source>
</evidence>
<evidence type="ECO:0000256" key="11">
    <source>
        <dbReference type="RuleBase" id="RU361174"/>
    </source>
</evidence>
<evidence type="ECO:0000313" key="15">
    <source>
        <dbReference type="EMBL" id="KAE8151771.1"/>
    </source>
</evidence>
<dbReference type="SUPFAM" id="SSF51445">
    <property type="entry name" value="(Trans)glycosidases"/>
    <property type="match status" value="1"/>
</dbReference>
<keyword evidence="11" id="KW-0326">Glycosidase</keyword>